<dbReference type="KEGG" id="cpin:CPIN18020_0142"/>
<dbReference type="PRINTS" id="PR00368">
    <property type="entry name" value="FADPNR"/>
</dbReference>
<dbReference type="PRINTS" id="PR00469">
    <property type="entry name" value="PNDRDTASEII"/>
</dbReference>
<evidence type="ECO:0000256" key="4">
    <source>
        <dbReference type="ARBA" id="ARBA00023002"/>
    </source>
</evidence>
<gene>
    <name evidence="9" type="primary">trxB</name>
    <name evidence="9" type="ORF">CPIN18021_0144</name>
</gene>
<proteinExistence type="inferred from homology"/>
<dbReference type="GO" id="GO:0004791">
    <property type="term" value="F:thioredoxin-disulfide reductase (NADPH) activity"/>
    <property type="evidence" value="ECO:0007669"/>
    <property type="project" value="UniProtKB-UniRule"/>
</dbReference>
<reference evidence="10" key="1">
    <citation type="submission" date="2016-09" db="EMBL/GenBank/DDBJ databases">
        <title>Comparative genomics of the Campylobacter concisus group.</title>
        <authorList>
            <person name="Miller W.G."/>
            <person name="Yee E."/>
            <person name="Chapman M.H."/>
            <person name="Huynh S."/>
            <person name="Bono J.L."/>
            <person name="On S.L.W."/>
            <person name="StLeger J."/>
            <person name="Foster G."/>
            <person name="Parker C.T."/>
        </authorList>
    </citation>
    <scope>NUCLEOTIDE SEQUENCE [LARGE SCALE GENOMIC DNA]</scope>
    <source>
        <strain evidence="10">RM18021</strain>
    </source>
</reference>
<keyword evidence="5" id="KW-1015">Disulfide bond</keyword>
<evidence type="ECO:0000313" key="10">
    <source>
        <dbReference type="Proteomes" id="UP000190868"/>
    </source>
</evidence>
<dbReference type="GeneID" id="56565783"/>
<dbReference type="InterPro" id="IPR005982">
    <property type="entry name" value="Thioredox_Rdtase"/>
</dbReference>
<dbReference type="InterPro" id="IPR050097">
    <property type="entry name" value="Ferredoxin-NADP_redctase_2"/>
</dbReference>
<keyword evidence="4 7" id="KW-0560">Oxidoreductase</keyword>
<dbReference type="RefSeq" id="WP_078422735.1">
    <property type="nucleotide sequence ID" value="NZ_CP017018.1"/>
</dbReference>
<comment type="catalytic activity">
    <reaction evidence="7">
        <text>[thioredoxin]-dithiol + NADP(+) = [thioredoxin]-disulfide + NADPH + H(+)</text>
        <dbReference type="Rhea" id="RHEA:20345"/>
        <dbReference type="Rhea" id="RHEA-COMP:10698"/>
        <dbReference type="Rhea" id="RHEA-COMP:10700"/>
        <dbReference type="ChEBI" id="CHEBI:15378"/>
        <dbReference type="ChEBI" id="CHEBI:29950"/>
        <dbReference type="ChEBI" id="CHEBI:50058"/>
        <dbReference type="ChEBI" id="CHEBI:57783"/>
        <dbReference type="ChEBI" id="CHEBI:58349"/>
        <dbReference type="EC" id="1.8.1.9"/>
    </reaction>
</comment>
<keyword evidence="2 7" id="KW-0285">Flavoprotein</keyword>
<keyword evidence="6 7" id="KW-0676">Redox-active center</keyword>
<dbReference type="EC" id="1.8.1.9" evidence="7"/>
<evidence type="ECO:0000256" key="7">
    <source>
        <dbReference type="RuleBase" id="RU003880"/>
    </source>
</evidence>
<dbReference type="Pfam" id="PF07992">
    <property type="entry name" value="Pyr_redox_2"/>
    <property type="match status" value="1"/>
</dbReference>
<dbReference type="GO" id="GO:0005737">
    <property type="term" value="C:cytoplasm"/>
    <property type="evidence" value="ECO:0007669"/>
    <property type="project" value="InterPro"/>
</dbReference>
<keyword evidence="10" id="KW-1185">Reference proteome</keyword>
<evidence type="ECO:0000256" key="6">
    <source>
        <dbReference type="ARBA" id="ARBA00023284"/>
    </source>
</evidence>
<name>A0A1S6U5N6_9BACT</name>
<comment type="cofactor">
    <cofactor evidence="8">
        <name>FAD</name>
        <dbReference type="ChEBI" id="CHEBI:57692"/>
    </cofactor>
    <text evidence="8">Binds 1 FAD per subunit.</text>
</comment>
<dbReference type="Proteomes" id="UP000190868">
    <property type="component" value="Chromosome"/>
</dbReference>
<dbReference type="AlphaFoldDB" id="A0A1S6U5N6"/>
<dbReference type="Gene3D" id="3.50.50.60">
    <property type="entry name" value="FAD/NAD(P)-binding domain"/>
    <property type="match status" value="2"/>
</dbReference>
<sequence>MLDLAIIGGGPAGLSAGLYATRGGLKNVVMFEKGEPGGQITSSSEIENYPGQKKPGESGFEFMSTWLEQCSHFGLVNKWANVTQVVQNEDKTFTIKLDNGESELAKAVIVCTGSTPRRAGFEGENKFFGRGVSTCATCDGFFYKDKEVAVLGGGDTAIEEALYLSNICSKVYVVHRRDEFRAAPITVEKAKKNEKIEFITNATIKEAYGDNTGLNGIVLNTPDGEKELEVPGIFTFVGLNVNNEILKQDDGSFICKMDQNGQVEVDLKMKTSVDGLFAAGDLRTQAPKQVVSAAADGAVAALSVLSYIESLH</sequence>
<dbReference type="InterPro" id="IPR036188">
    <property type="entry name" value="FAD/NAD-bd_sf"/>
</dbReference>
<keyword evidence="8" id="KW-0521">NADP</keyword>
<keyword evidence="3 7" id="KW-0274">FAD</keyword>
<dbReference type="InterPro" id="IPR023753">
    <property type="entry name" value="FAD/NAD-binding_dom"/>
</dbReference>
<evidence type="ECO:0000313" key="9">
    <source>
        <dbReference type="EMBL" id="AQW87005.1"/>
    </source>
</evidence>
<evidence type="ECO:0000256" key="1">
    <source>
        <dbReference type="ARBA" id="ARBA00009333"/>
    </source>
</evidence>
<evidence type="ECO:0000256" key="3">
    <source>
        <dbReference type="ARBA" id="ARBA00022827"/>
    </source>
</evidence>
<dbReference type="PANTHER" id="PTHR48105">
    <property type="entry name" value="THIOREDOXIN REDUCTASE 1-RELATED-RELATED"/>
    <property type="match status" value="1"/>
</dbReference>
<evidence type="ECO:0000256" key="2">
    <source>
        <dbReference type="ARBA" id="ARBA00022630"/>
    </source>
</evidence>
<accession>A0A1S6U5N6</accession>
<evidence type="ECO:0000256" key="5">
    <source>
        <dbReference type="ARBA" id="ARBA00023157"/>
    </source>
</evidence>
<dbReference type="SUPFAM" id="SSF51905">
    <property type="entry name" value="FAD/NAD(P)-binding domain"/>
    <property type="match status" value="1"/>
</dbReference>
<dbReference type="EMBL" id="CP017258">
    <property type="protein sequence ID" value="AQW87005.1"/>
    <property type="molecule type" value="Genomic_DNA"/>
</dbReference>
<dbReference type="NCBIfam" id="TIGR01292">
    <property type="entry name" value="TRX_reduct"/>
    <property type="match status" value="1"/>
</dbReference>
<dbReference type="InterPro" id="IPR008255">
    <property type="entry name" value="Pyr_nucl-diS_OxRdtase_2_AS"/>
</dbReference>
<protein>
    <recommendedName>
        <fullName evidence="7">Thioredoxin reductase</fullName>
        <ecNumber evidence="7">1.8.1.9</ecNumber>
    </recommendedName>
</protein>
<dbReference type="GO" id="GO:0019430">
    <property type="term" value="P:removal of superoxide radicals"/>
    <property type="evidence" value="ECO:0007669"/>
    <property type="project" value="UniProtKB-UniRule"/>
</dbReference>
<evidence type="ECO:0000256" key="8">
    <source>
        <dbReference type="RuleBase" id="RU003881"/>
    </source>
</evidence>
<dbReference type="PROSITE" id="PS00573">
    <property type="entry name" value="PYRIDINE_REDOX_2"/>
    <property type="match status" value="1"/>
</dbReference>
<comment type="similarity">
    <text evidence="1 7">Belongs to the class-II pyridine nucleotide-disulfide oxidoreductase family.</text>
</comment>
<organism evidence="9 10">
    <name type="scientific">Campylobacter pinnipediorum subsp. caledonicus</name>
    <dbReference type="NCBI Taxonomy" id="1874362"/>
    <lineage>
        <taxon>Bacteria</taxon>
        <taxon>Pseudomonadati</taxon>
        <taxon>Campylobacterota</taxon>
        <taxon>Epsilonproteobacteria</taxon>
        <taxon>Campylobacterales</taxon>
        <taxon>Campylobacteraceae</taxon>
        <taxon>Campylobacter</taxon>
    </lineage>
</organism>
<comment type="subunit">
    <text evidence="7">Homodimer.</text>
</comment>